<sequence length="122" mass="13031">MNQVALRVSVVLALALLANCSGASSDTESALAPAEHTVQKELNSPTVTPLHSERGGIGLQFQASNNPARTALLPLDLRRSLVVTEQAIVSTFTLKEVLDQLVAQGNVPGLTSLQLFRQLWDT</sequence>
<comment type="caution">
    <text evidence="2">The sequence shown here is derived from an EMBL/GenBank/DDBJ whole genome shotgun (WGS) entry which is preliminary data.</text>
</comment>
<accession>A0A3A8N1Q1</accession>
<protein>
    <submittedName>
        <fullName evidence="2">Uncharacterized protein</fullName>
    </submittedName>
</protein>
<organism evidence="2 3">
    <name type="scientific">Corallococcus llansteffanensis</name>
    <dbReference type="NCBI Taxonomy" id="2316731"/>
    <lineage>
        <taxon>Bacteria</taxon>
        <taxon>Pseudomonadati</taxon>
        <taxon>Myxococcota</taxon>
        <taxon>Myxococcia</taxon>
        <taxon>Myxococcales</taxon>
        <taxon>Cystobacterineae</taxon>
        <taxon>Myxococcaceae</taxon>
        <taxon>Corallococcus</taxon>
    </lineage>
</organism>
<keyword evidence="3" id="KW-1185">Reference proteome</keyword>
<dbReference type="AlphaFoldDB" id="A0A3A8N1Q1"/>
<proteinExistence type="predicted"/>
<feature type="non-terminal residue" evidence="2">
    <location>
        <position position="122"/>
    </location>
</feature>
<keyword evidence="1" id="KW-0732">Signal</keyword>
<dbReference type="Proteomes" id="UP000272888">
    <property type="component" value="Unassembled WGS sequence"/>
</dbReference>
<evidence type="ECO:0000313" key="2">
    <source>
        <dbReference type="EMBL" id="RKH38146.1"/>
    </source>
</evidence>
<feature type="chain" id="PRO_5017455456" evidence="1">
    <location>
        <begin position="24"/>
        <end position="122"/>
    </location>
</feature>
<dbReference type="EMBL" id="RAWB01000867">
    <property type="protein sequence ID" value="RKH38146.1"/>
    <property type="molecule type" value="Genomic_DNA"/>
</dbReference>
<evidence type="ECO:0000256" key="1">
    <source>
        <dbReference type="SAM" id="SignalP"/>
    </source>
</evidence>
<name>A0A3A8N1Q1_9BACT</name>
<evidence type="ECO:0000313" key="3">
    <source>
        <dbReference type="Proteomes" id="UP000272888"/>
    </source>
</evidence>
<feature type="signal peptide" evidence="1">
    <location>
        <begin position="1"/>
        <end position="23"/>
    </location>
</feature>
<gene>
    <name evidence="2" type="ORF">D7V93_41395</name>
</gene>
<reference evidence="3" key="1">
    <citation type="submission" date="2018-09" db="EMBL/GenBank/DDBJ databases">
        <authorList>
            <person name="Livingstone P.G."/>
            <person name="Whitworth D.E."/>
        </authorList>
    </citation>
    <scope>NUCLEOTIDE SEQUENCE [LARGE SCALE GENOMIC DNA]</scope>
    <source>
        <strain evidence="3">CA051B</strain>
    </source>
</reference>